<dbReference type="STRING" id="797209.GCA_000376445_01008"/>
<accession>E7QQ21</accession>
<evidence type="ECO:0000313" key="4">
    <source>
        <dbReference type="Proteomes" id="UP000003751"/>
    </source>
</evidence>
<dbReference type="Pfam" id="PF01906">
    <property type="entry name" value="YbjQ_1"/>
    <property type="match status" value="1"/>
</dbReference>
<reference evidence="2 4" key="1">
    <citation type="journal article" date="2014" name="ISME J.">
        <title>Trehalose/2-sulfotrehalose biosynthesis and glycine-betaine uptake are widely spread mechanisms for osmoadaptation in the Halobacteriales.</title>
        <authorList>
            <person name="Youssef N.H."/>
            <person name="Savage-Ashlock K.N."/>
            <person name="McCully A.L."/>
            <person name="Luedtke B."/>
            <person name="Shaw E.I."/>
            <person name="Hoff W.D."/>
            <person name="Elshahed M.S."/>
        </authorList>
    </citation>
    <scope>NUCLEOTIDE SEQUENCE [LARGE SCALE GENOMIC DNA]</scope>
    <source>
        <strain evidence="2 4">DX253</strain>
    </source>
</reference>
<dbReference type="eggNOG" id="arCOG02287">
    <property type="taxonomic scope" value="Archaea"/>
</dbReference>
<dbReference type="InterPro" id="IPR002765">
    <property type="entry name" value="UPF0145_YbjQ-like"/>
</dbReference>
<dbReference type="EMBL" id="AEMG01000004">
    <property type="protein sequence ID" value="EFW93085.1"/>
    <property type="molecule type" value="Genomic_DNA"/>
</dbReference>
<protein>
    <recommendedName>
        <fullName evidence="1">UPF0145 protein SAMN05444342_1276</fullName>
    </recommendedName>
</protein>
<dbReference type="SUPFAM" id="SSF117782">
    <property type="entry name" value="YbjQ-like"/>
    <property type="match status" value="1"/>
</dbReference>
<reference evidence="3" key="3">
    <citation type="submission" date="2016-11" db="EMBL/GenBank/DDBJ databases">
        <authorList>
            <person name="Jaros S."/>
            <person name="Januszkiewicz K."/>
            <person name="Wedrychowicz H."/>
        </authorList>
    </citation>
    <scope>NUCLEOTIDE SEQUENCE [LARGE SCALE GENOMIC DNA]</scope>
    <source>
        <strain evidence="3">DX253</strain>
    </source>
</reference>
<dbReference type="AlphaFoldDB" id="E7QQ21"/>
<dbReference type="OrthoDB" id="59443at2157"/>
<dbReference type="Gene3D" id="3.30.110.70">
    <property type="entry name" value="Hypothetical protein apc22750. Chain B"/>
    <property type="match status" value="1"/>
</dbReference>
<dbReference type="Proteomes" id="UP000184203">
    <property type="component" value="Unassembled WGS sequence"/>
</dbReference>
<gene>
    <name evidence="3" type="ORF">SAMN05444342_1276</name>
    <name evidence="2" type="ORF">ZOD2009_04457</name>
</gene>
<dbReference type="EMBL" id="FRAN01000002">
    <property type="protein sequence ID" value="SHK44253.1"/>
    <property type="molecule type" value="Genomic_DNA"/>
</dbReference>
<evidence type="ECO:0000313" key="3">
    <source>
        <dbReference type="EMBL" id="SHK44253.1"/>
    </source>
</evidence>
<reference evidence="5" key="2">
    <citation type="submission" date="2016-11" db="EMBL/GenBank/DDBJ databases">
        <authorList>
            <person name="Varghese N."/>
            <person name="Submissions S."/>
        </authorList>
    </citation>
    <scope>NUCLEOTIDE SEQUENCE [LARGE SCALE GENOMIC DNA]</scope>
    <source>
        <strain evidence="5">DX253</strain>
    </source>
</reference>
<keyword evidence="5" id="KW-1185">Reference proteome</keyword>
<name>E7QQ21_HALPU</name>
<evidence type="ECO:0000313" key="5">
    <source>
        <dbReference type="Proteomes" id="UP000184203"/>
    </source>
</evidence>
<evidence type="ECO:0000313" key="2">
    <source>
        <dbReference type="EMBL" id="EFW93085.1"/>
    </source>
</evidence>
<dbReference type="RefSeq" id="WP_007977439.1">
    <property type="nucleotide sequence ID" value="NZ_AEMG01000004.1"/>
</dbReference>
<dbReference type="PANTHER" id="PTHR34068:SF1">
    <property type="entry name" value="UPF0145 PROTEIN YBJQ"/>
    <property type="match status" value="1"/>
</dbReference>
<proteinExistence type="inferred from homology"/>
<dbReference type="PATRIC" id="fig|797209.4.peg.882"/>
<dbReference type="InterPro" id="IPR035439">
    <property type="entry name" value="UPF0145_dom_sf"/>
</dbReference>
<organism evidence="2 4">
    <name type="scientific">Haladaptatus paucihalophilus DX253</name>
    <dbReference type="NCBI Taxonomy" id="797209"/>
    <lineage>
        <taxon>Archaea</taxon>
        <taxon>Methanobacteriati</taxon>
        <taxon>Methanobacteriota</taxon>
        <taxon>Stenosarchaea group</taxon>
        <taxon>Halobacteria</taxon>
        <taxon>Halobacteriales</taxon>
        <taxon>Haladaptataceae</taxon>
        <taxon>Haladaptatus</taxon>
    </lineage>
</organism>
<dbReference type="GeneID" id="300000455"/>
<comment type="similarity">
    <text evidence="1">Belongs to the UPF0145 family.</text>
</comment>
<dbReference type="HAMAP" id="MF_00338">
    <property type="entry name" value="UPF0145"/>
    <property type="match status" value="1"/>
</dbReference>
<dbReference type="PANTHER" id="PTHR34068">
    <property type="entry name" value="UPF0145 PROTEIN YBJQ"/>
    <property type="match status" value="1"/>
</dbReference>
<evidence type="ECO:0000256" key="1">
    <source>
        <dbReference type="HAMAP-Rule" id="MF_00338"/>
    </source>
</evidence>
<sequence>MTAFSYHDDEILVTTSHTVPGREITGHHGVVVADVTPGRNIGKDIAGGLRDIVGGRSKSWEKTLEENQETALDELVEEAKSVGADAVVAVDITDESLGGQGGMMNIKAFGTAVSIR</sequence>
<dbReference type="Proteomes" id="UP000003751">
    <property type="component" value="Unassembled WGS sequence"/>
</dbReference>